<dbReference type="GO" id="GO:0042273">
    <property type="term" value="P:ribosomal large subunit biogenesis"/>
    <property type="evidence" value="ECO:0007669"/>
    <property type="project" value="TreeGrafter"/>
</dbReference>
<dbReference type="EMBL" id="JADCNM010000007">
    <property type="protein sequence ID" value="KAG0474594.1"/>
    <property type="molecule type" value="Genomic_DNA"/>
</dbReference>
<gene>
    <name evidence="6" type="ORF">HPP92_014280</name>
</gene>
<keyword evidence="5" id="KW-1133">Transmembrane helix</keyword>
<dbReference type="InterPro" id="IPR005343">
    <property type="entry name" value="Noc2"/>
</dbReference>
<evidence type="ECO:0000256" key="4">
    <source>
        <dbReference type="SAM" id="MobiDB-lite"/>
    </source>
</evidence>
<dbReference type="Proteomes" id="UP000639772">
    <property type="component" value="Chromosome 7"/>
</dbReference>
<comment type="subcellular location">
    <subcellularLocation>
        <location evidence="1">Nucleus</location>
    </subcellularLocation>
</comment>
<comment type="similarity">
    <text evidence="2">Belongs to the NOC2 family.</text>
</comment>
<evidence type="ECO:0000256" key="1">
    <source>
        <dbReference type="ARBA" id="ARBA00004123"/>
    </source>
</evidence>
<dbReference type="OrthoDB" id="10266662at2759"/>
<protein>
    <recommendedName>
        <fullName evidence="8">Nucleolar complex protein 2 homolog</fullName>
    </recommendedName>
</protein>
<organism evidence="6 7">
    <name type="scientific">Vanilla planifolia</name>
    <name type="common">Vanilla</name>
    <dbReference type="NCBI Taxonomy" id="51239"/>
    <lineage>
        <taxon>Eukaryota</taxon>
        <taxon>Viridiplantae</taxon>
        <taxon>Streptophyta</taxon>
        <taxon>Embryophyta</taxon>
        <taxon>Tracheophyta</taxon>
        <taxon>Spermatophyta</taxon>
        <taxon>Magnoliopsida</taxon>
        <taxon>Liliopsida</taxon>
        <taxon>Asparagales</taxon>
        <taxon>Orchidaceae</taxon>
        <taxon>Vanilloideae</taxon>
        <taxon>Vanilleae</taxon>
        <taxon>Vanilla</taxon>
    </lineage>
</organism>
<feature type="compositionally biased region" description="Basic and acidic residues" evidence="4">
    <location>
        <begin position="918"/>
        <end position="934"/>
    </location>
</feature>
<reference evidence="6 7" key="1">
    <citation type="journal article" date="2020" name="Nat. Food">
        <title>A phased Vanilla planifolia genome enables genetic improvement of flavour and production.</title>
        <authorList>
            <person name="Hasing T."/>
            <person name="Tang H."/>
            <person name="Brym M."/>
            <person name="Khazi F."/>
            <person name="Huang T."/>
            <person name="Chambers A.H."/>
        </authorList>
    </citation>
    <scope>NUCLEOTIDE SEQUENCE [LARGE SCALE GENOMIC DNA]</scope>
    <source>
        <tissue evidence="6">Leaf</tissue>
    </source>
</reference>
<feature type="transmembrane region" description="Helical" evidence="5">
    <location>
        <begin position="210"/>
        <end position="231"/>
    </location>
</feature>
<evidence type="ECO:0000256" key="2">
    <source>
        <dbReference type="ARBA" id="ARBA00005907"/>
    </source>
</evidence>
<dbReference type="PANTHER" id="PTHR12687">
    <property type="entry name" value="NUCLEOLAR COMPLEX 2 AND RAD4-RELATED"/>
    <property type="match status" value="1"/>
</dbReference>
<dbReference type="AlphaFoldDB" id="A0A835USZ6"/>
<feature type="compositionally biased region" description="Basic and acidic residues" evidence="4">
    <location>
        <begin position="956"/>
        <end position="969"/>
    </location>
</feature>
<feature type="transmembrane region" description="Helical" evidence="5">
    <location>
        <begin position="91"/>
        <end position="113"/>
    </location>
</feature>
<feature type="transmembrane region" description="Helical" evidence="5">
    <location>
        <begin position="12"/>
        <end position="31"/>
    </location>
</feature>
<evidence type="ECO:0000313" key="7">
    <source>
        <dbReference type="Proteomes" id="UP000639772"/>
    </source>
</evidence>
<evidence type="ECO:0008006" key="8">
    <source>
        <dbReference type="Google" id="ProtNLM"/>
    </source>
</evidence>
<dbReference type="PANTHER" id="PTHR12687:SF4">
    <property type="entry name" value="NUCLEOLAR COMPLEX PROTEIN 2 HOMOLOG"/>
    <property type="match status" value="1"/>
</dbReference>
<feature type="compositionally biased region" description="Basic residues" evidence="4">
    <location>
        <begin position="936"/>
        <end position="949"/>
    </location>
</feature>
<evidence type="ECO:0000256" key="3">
    <source>
        <dbReference type="ARBA" id="ARBA00023242"/>
    </source>
</evidence>
<evidence type="ECO:0000313" key="6">
    <source>
        <dbReference type="EMBL" id="KAG0474594.1"/>
    </source>
</evidence>
<evidence type="ECO:0000256" key="5">
    <source>
        <dbReference type="SAM" id="Phobius"/>
    </source>
</evidence>
<proteinExistence type="inferred from homology"/>
<sequence>MIRLSVNNYCRYFFIFGFYFLIKNKMNLFNINFRSQSYFFYYFIIFLDLKRFFKMRWTNFFIFFLHQDNLQKKLFFIYSEKDYFKNSFLKIIFFFLFCFNIILVLVILLKLFLQLLKLTTNVNFIKKKKRSPKVSPTLIHKSYVANFREEKGDFKEVFRRVHQPTVDSLTATRQMGGVNYWLFVSTDFNVFRKRNGWMLAPLGLHFPRRLIYIILKFIYFKFTIFKIYIFIQSYDIKYTKNNLPLTSKTLLHPIGRKTMSDLEDSDKSSSTIVERLSKSQTKAKEHVKQLQRLQEKDPEFYQYLKEHDKELLEFNDEDDDALSDLEEDVESKSTKENLLIQVGKVITTTKFDSWCNAIKQKNSIGCIRSVLRAYRMACHHGDDVEDAVDRKFAILSSGVFNKIMVFVLNEMDGILRKLLNAPSAGGNKETVMDLMTTKAWMAHGGLMRLYLGNTLNILSQMTDEQMISFTLKRIKASAVFLVAFPSLLRKYIRVLLHTWGTGTGALPVVSFLFLRDLCVRLGSDCLDSCLKGVYKAYVMNCKLPKHINRSKLKYINFLGNCVSELCGLDPISAYQHAFVSIRQLAMLLNRAITERGPKKTYQKVYNWQFLYCLELWTKVICDHNSETDFGPLAYPLTQILLGMATLVPTARFFPLRLRCIRMLNRLARATGAFIPVSTILLDMLDMKELSRRPTGGVGKAVDMQEVKQLDKVTLKTRTFQEECLYSVVEELAEHLSHWSNSIAFFELSFIPLVRLQKFCKSTKSNRFRREIKELIRQLEANCEYTNSRRAGIRFSPSDPAALSFLQAEEDSKNSPLLQFVANLRLKGQQRDGSMVESRVVVGADSSVFGSKFSEINMEEQAGDEDEGETVFSSTWMPEKKAKDKQKTKPSEIREPDSALDEDVVEDLVLSSEDEEEEARYHGDGDDSRDVDQLRLGKNKRSRKRKKRKISNGNNTKVKEGANSRKKDLRPPSSFAPRVSL</sequence>
<keyword evidence="3" id="KW-0539">Nucleus</keyword>
<feature type="compositionally biased region" description="Acidic residues" evidence="4">
    <location>
        <begin position="897"/>
        <end position="917"/>
    </location>
</feature>
<dbReference type="GO" id="GO:0005730">
    <property type="term" value="C:nucleolus"/>
    <property type="evidence" value="ECO:0007669"/>
    <property type="project" value="TreeGrafter"/>
</dbReference>
<dbReference type="GO" id="GO:0005654">
    <property type="term" value="C:nucleoplasm"/>
    <property type="evidence" value="ECO:0007669"/>
    <property type="project" value="TreeGrafter"/>
</dbReference>
<feature type="region of interest" description="Disordered" evidence="4">
    <location>
        <begin position="855"/>
        <end position="980"/>
    </location>
</feature>
<comment type="caution">
    <text evidence="6">The sequence shown here is derived from an EMBL/GenBank/DDBJ whole genome shotgun (WGS) entry which is preliminary data.</text>
</comment>
<name>A0A835USZ6_VANPL</name>
<feature type="compositionally biased region" description="Basic and acidic residues" evidence="4">
    <location>
        <begin position="877"/>
        <end position="896"/>
    </location>
</feature>
<keyword evidence="5" id="KW-0472">Membrane</keyword>
<dbReference type="Pfam" id="PF03715">
    <property type="entry name" value="Noc2"/>
    <property type="match status" value="1"/>
</dbReference>
<feature type="compositionally biased region" description="Acidic residues" evidence="4">
    <location>
        <begin position="856"/>
        <end position="868"/>
    </location>
</feature>
<dbReference type="GO" id="GO:0030691">
    <property type="term" value="C:Noc2p-Noc3p complex"/>
    <property type="evidence" value="ECO:0007669"/>
    <property type="project" value="TreeGrafter"/>
</dbReference>
<accession>A0A835USZ6</accession>
<keyword evidence="5" id="KW-0812">Transmembrane</keyword>
<dbReference type="GO" id="GO:0030690">
    <property type="term" value="C:Noc1p-Noc2p complex"/>
    <property type="evidence" value="ECO:0007669"/>
    <property type="project" value="TreeGrafter"/>
</dbReference>